<reference evidence="2 3" key="1">
    <citation type="submission" date="2008-12" db="EMBL/GenBank/DDBJ databases">
        <title>The Genome Sequence of Brucella pinnipedialis B2/94.</title>
        <authorList>
            <consortium name="The Broad Institute Genome Sequencing Platform"/>
            <person name="Ward D."/>
            <person name="Young S.K."/>
            <person name="Kodira C.D."/>
            <person name="Zeng Q."/>
            <person name="Koehrsen M."/>
            <person name="Alvarado L."/>
            <person name="Berlin A."/>
            <person name="Borenstein D."/>
            <person name="Chen Z."/>
            <person name="Engels R."/>
            <person name="Freedman E."/>
            <person name="Gellesch M."/>
            <person name="Goldberg J."/>
            <person name="Griggs A."/>
            <person name="Gujja S."/>
            <person name="Heiman D."/>
            <person name="Hepburn T."/>
            <person name="Howarth C."/>
            <person name="Jen D."/>
            <person name="Larson L."/>
            <person name="Lewis B."/>
            <person name="Mehta T."/>
            <person name="Park D."/>
            <person name="Pearson M."/>
            <person name="Roberts A."/>
            <person name="Saif S."/>
            <person name="Shea T."/>
            <person name="Shenoy N."/>
            <person name="Sisk P."/>
            <person name="Stolte C."/>
            <person name="Sykes S."/>
            <person name="Walk T."/>
            <person name="White J."/>
            <person name="Yandava C."/>
            <person name="Whatmore A.M."/>
            <person name="Perrett L.L."/>
            <person name="O'Callaghan D."/>
            <person name="Nusbaum C."/>
            <person name="Galagan J."/>
            <person name="Birren B."/>
        </authorList>
    </citation>
    <scope>NUCLEOTIDE SEQUENCE [LARGE SCALE GENOMIC DNA]</scope>
    <source>
        <strain evidence="2 3">B2/94</strain>
    </source>
</reference>
<name>A0ABM9ZKV6_BRUPB</name>
<protein>
    <submittedName>
        <fullName evidence="2">Queuine tRNA-ribosyltransferase</fullName>
    </submittedName>
</protein>
<dbReference type="SUPFAM" id="SSF51713">
    <property type="entry name" value="tRNA-guanine transglycosylase"/>
    <property type="match status" value="1"/>
</dbReference>
<proteinExistence type="predicted"/>
<evidence type="ECO:0000259" key="1">
    <source>
        <dbReference type="Pfam" id="PF01702"/>
    </source>
</evidence>
<feature type="domain" description="tRNA-guanine(15) transglycosylase-like" evidence="1">
    <location>
        <begin position="2"/>
        <end position="47"/>
    </location>
</feature>
<dbReference type="InterPro" id="IPR002616">
    <property type="entry name" value="tRNA_ribo_trans-like"/>
</dbReference>
<dbReference type="Gene3D" id="3.20.20.105">
    <property type="entry name" value="Queuine tRNA-ribosyltransferase-like"/>
    <property type="match status" value="1"/>
</dbReference>
<dbReference type="Proteomes" id="UP000004689">
    <property type="component" value="Unassembled WGS sequence"/>
</dbReference>
<evidence type="ECO:0000313" key="3">
    <source>
        <dbReference type="Proteomes" id="UP000004689"/>
    </source>
</evidence>
<dbReference type="Pfam" id="PF01702">
    <property type="entry name" value="TGT"/>
    <property type="match status" value="1"/>
</dbReference>
<dbReference type="EMBL" id="DS999848">
    <property type="protein sequence ID" value="EEY00446.1"/>
    <property type="molecule type" value="Genomic_DNA"/>
</dbReference>
<dbReference type="InterPro" id="IPR036511">
    <property type="entry name" value="TGT-like_sf"/>
</dbReference>
<sequence length="55" mass="6034">MKSGEALGAMLLTWNNLAYYQYLMKGIRAAIADGNFSDFTAETTEGWARGDMPAL</sequence>
<keyword evidence="3" id="KW-1185">Reference proteome</keyword>
<organism evidence="2 3">
    <name type="scientific">Brucella pinnipedialis (strain NCTC 12890 / B2/94 / BCCN 94-73)</name>
    <dbReference type="NCBI Taxonomy" id="520461"/>
    <lineage>
        <taxon>Bacteria</taxon>
        <taxon>Pseudomonadati</taxon>
        <taxon>Pseudomonadota</taxon>
        <taxon>Alphaproteobacteria</taxon>
        <taxon>Hyphomicrobiales</taxon>
        <taxon>Brucellaceae</taxon>
        <taxon>Brucella/Ochrobactrum group</taxon>
        <taxon>Brucella</taxon>
    </lineage>
</organism>
<accession>A0ABM9ZKV6</accession>
<gene>
    <name evidence="2" type="ORF">BAHG_01375</name>
</gene>
<evidence type="ECO:0000313" key="2">
    <source>
        <dbReference type="EMBL" id="EEY00446.1"/>
    </source>
</evidence>